<dbReference type="Gene3D" id="3.10.180.10">
    <property type="entry name" value="2,3-Dihydroxybiphenyl 1,2-Dioxygenase, domain 1"/>
    <property type="match status" value="1"/>
</dbReference>
<name>A0A378JM79_9GAMM</name>
<dbReference type="InterPro" id="IPR037523">
    <property type="entry name" value="VOC_core"/>
</dbReference>
<keyword evidence="2" id="KW-0223">Dioxygenase</keyword>
<evidence type="ECO:0000313" key="3">
    <source>
        <dbReference type="Proteomes" id="UP000254794"/>
    </source>
</evidence>
<dbReference type="GO" id="GO:0051213">
    <property type="term" value="F:dioxygenase activity"/>
    <property type="evidence" value="ECO:0007669"/>
    <property type="project" value="UniProtKB-KW"/>
</dbReference>
<dbReference type="Pfam" id="PF00903">
    <property type="entry name" value="Glyoxalase"/>
    <property type="match status" value="1"/>
</dbReference>
<dbReference type="InterPro" id="IPR029068">
    <property type="entry name" value="Glyas_Bleomycin-R_OHBP_Dase"/>
</dbReference>
<dbReference type="EMBL" id="UGOD01000001">
    <property type="protein sequence ID" value="STX52187.1"/>
    <property type="molecule type" value="Genomic_DNA"/>
</dbReference>
<keyword evidence="3" id="KW-1185">Reference proteome</keyword>
<dbReference type="PROSITE" id="PS51819">
    <property type="entry name" value="VOC"/>
    <property type="match status" value="1"/>
</dbReference>
<dbReference type="Proteomes" id="UP000254794">
    <property type="component" value="Unassembled WGS sequence"/>
</dbReference>
<sequence length="128" mass="14492">MGIQLNHTIIQAKDAKTSATFLAEILGLPAPSIFGPFFVVKTSNQVSLDFKSTTDEKIQSRHFAFLVSELEFDEIFNRIIQRQLNYWADPTQSKGQQINHNDGGRGCYFLDPDGHLLEIITRPYGSFK</sequence>
<dbReference type="SUPFAM" id="SSF54593">
    <property type="entry name" value="Glyoxalase/Bleomycin resistance protein/Dihydroxybiphenyl dioxygenase"/>
    <property type="match status" value="1"/>
</dbReference>
<dbReference type="GO" id="GO:0004364">
    <property type="term" value="F:glutathione transferase activity"/>
    <property type="evidence" value="ECO:0007669"/>
    <property type="project" value="UniProtKB-EC"/>
</dbReference>
<dbReference type="RefSeq" id="WP_115331763.1">
    <property type="nucleotide sequence ID" value="NZ_CAAAHP010000012.1"/>
</dbReference>
<evidence type="ECO:0000313" key="2">
    <source>
        <dbReference type="EMBL" id="STX52187.1"/>
    </source>
</evidence>
<evidence type="ECO:0000259" key="1">
    <source>
        <dbReference type="PROSITE" id="PS51819"/>
    </source>
</evidence>
<dbReference type="OrthoDB" id="9812656at2"/>
<keyword evidence="2" id="KW-0560">Oxidoreductase</keyword>
<proteinExistence type="predicted"/>
<organism evidence="2 3">
    <name type="scientific">Legionella busanensis</name>
    <dbReference type="NCBI Taxonomy" id="190655"/>
    <lineage>
        <taxon>Bacteria</taxon>
        <taxon>Pseudomonadati</taxon>
        <taxon>Pseudomonadota</taxon>
        <taxon>Gammaproteobacteria</taxon>
        <taxon>Legionellales</taxon>
        <taxon>Legionellaceae</taxon>
        <taxon>Legionella</taxon>
    </lineage>
</organism>
<reference evidence="2 3" key="1">
    <citation type="submission" date="2018-06" db="EMBL/GenBank/DDBJ databases">
        <authorList>
            <consortium name="Pathogen Informatics"/>
            <person name="Doyle S."/>
        </authorList>
    </citation>
    <scope>NUCLEOTIDE SEQUENCE [LARGE SCALE GENOMIC DNA]</scope>
    <source>
        <strain evidence="2 3">NCTC13316</strain>
    </source>
</reference>
<dbReference type="AlphaFoldDB" id="A0A378JM79"/>
<dbReference type="InterPro" id="IPR004360">
    <property type="entry name" value="Glyas_Fos-R_dOase_dom"/>
</dbReference>
<accession>A0A378JM79</accession>
<protein>
    <submittedName>
        <fullName evidence="2">Glyoxalase/bleomycin resistance protein/dioxygenase</fullName>
        <ecNumber evidence="2">2.5.1.18</ecNumber>
    </submittedName>
</protein>
<keyword evidence="2" id="KW-0808">Transferase</keyword>
<dbReference type="CDD" id="cd08351">
    <property type="entry name" value="ChaP_like"/>
    <property type="match status" value="1"/>
</dbReference>
<dbReference type="EC" id="2.5.1.18" evidence="2"/>
<gene>
    <name evidence="2" type="primary">fosA</name>
    <name evidence="2" type="ORF">NCTC13316_02291</name>
</gene>
<feature type="domain" description="VOC" evidence="1">
    <location>
        <begin position="4"/>
        <end position="122"/>
    </location>
</feature>